<dbReference type="Proteomes" id="UP000310263">
    <property type="component" value="Unassembled WGS sequence"/>
</dbReference>
<keyword evidence="2 5" id="KW-0812">Transmembrane</keyword>
<protein>
    <submittedName>
        <fullName evidence="7">TM2 domain-containing protein</fullName>
    </submittedName>
</protein>
<keyword evidence="4 5" id="KW-0472">Membrane</keyword>
<evidence type="ECO:0000256" key="4">
    <source>
        <dbReference type="ARBA" id="ARBA00023136"/>
    </source>
</evidence>
<dbReference type="AlphaFoldDB" id="A0A4V6RED6"/>
<sequence>MAQRRYHHQPAQVLPFQPAVDGPSVLEAPQKEDSLTCRQKASLLAIFLGALGVHKFYLGHLAEGCVHITLTLASLAAAFVVDSWLPLVVVMLFSAIEGVIYVSRSEEQFVRDYLEERRRWL</sequence>
<gene>
    <name evidence="7" type="ORF">E5334_04835</name>
</gene>
<accession>A0A4V6RED6</accession>
<dbReference type="InterPro" id="IPR007829">
    <property type="entry name" value="TM2"/>
</dbReference>
<evidence type="ECO:0000256" key="3">
    <source>
        <dbReference type="ARBA" id="ARBA00022989"/>
    </source>
</evidence>
<evidence type="ECO:0000313" key="8">
    <source>
        <dbReference type="Proteomes" id="UP000310263"/>
    </source>
</evidence>
<comment type="subcellular location">
    <subcellularLocation>
        <location evidence="1">Membrane</location>
        <topology evidence="1">Multi-pass membrane protein</topology>
    </subcellularLocation>
</comment>
<evidence type="ECO:0000259" key="6">
    <source>
        <dbReference type="Pfam" id="PF05154"/>
    </source>
</evidence>
<organism evidence="7 8">
    <name type="scientific">Muricaecibacterium torontonense</name>
    <dbReference type="NCBI Taxonomy" id="3032871"/>
    <lineage>
        <taxon>Bacteria</taxon>
        <taxon>Bacillati</taxon>
        <taxon>Actinomycetota</taxon>
        <taxon>Coriobacteriia</taxon>
        <taxon>Coriobacteriales</taxon>
        <taxon>Atopobiaceae</taxon>
        <taxon>Muricaecibacterium</taxon>
    </lineage>
</organism>
<dbReference type="RefSeq" id="WP_136012457.1">
    <property type="nucleotide sequence ID" value="NZ_SRYE01000002.1"/>
</dbReference>
<reference evidence="7 8" key="1">
    <citation type="submission" date="2019-04" db="EMBL/GenBank/DDBJ databases">
        <title>Microbes associate with the intestines of laboratory mice.</title>
        <authorList>
            <person name="Navarre W."/>
            <person name="Wong E."/>
            <person name="Huang K."/>
            <person name="Tropini C."/>
            <person name="Ng K."/>
            <person name="Yu B."/>
        </authorList>
    </citation>
    <scope>NUCLEOTIDE SEQUENCE [LARGE SCALE GENOMIC DNA]</scope>
    <source>
        <strain evidence="7 8">NM07_P-09</strain>
    </source>
</reference>
<feature type="transmembrane region" description="Helical" evidence="5">
    <location>
        <begin position="41"/>
        <end position="58"/>
    </location>
</feature>
<evidence type="ECO:0000256" key="2">
    <source>
        <dbReference type="ARBA" id="ARBA00022692"/>
    </source>
</evidence>
<evidence type="ECO:0000256" key="5">
    <source>
        <dbReference type="SAM" id="Phobius"/>
    </source>
</evidence>
<name>A0A4V6RED6_9ACTN</name>
<dbReference type="Pfam" id="PF05154">
    <property type="entry name" value="TM2"/>
    <property type="match status" value="1"/>
</dbReference>
<dbReference type="EMBL" id="SRYE01000002">
    <property type="protein sequence ID" value="TGY62730.1"/>
    <property type="molecule type" value="Genomic_DNA"/>
</dbReference>
<keyword evidence="8" id="KW-1185">Reference proteome</keyword>
<dbReference type="OrthoDB" id="2004788at2"/>
<comment type="caution">
    <text evidence="7">The sequence shown here is derived from an EMBL/GenBank/DDBJ whole genome shotgun (WGS) entry which is preliminary data.</text>
</comment>
<evidence type="ECO:0000313" key="7">
    <source>
        <dbReference type="EMBL" id="TGY62730.1"/>
    </source>
</evidence>
<evidence type="ECO:0000256" key="1">
    <source>
        <dbReference type="ARBA" id="ARBA00004141"/>
    </source>
</evidence>
<proteinExistence type="predicted"/>
<feature type="transmembrane region" description="Helical" evidence="5">
    <location>
        <begin position="70"/>
        <end position="96"/>
    </location>
</feature>
<keyword evidence="3 5" id="KW-1133">Transmembrane helix</keyword>
<dbReference type="GO" id="GO:0016020">
    <property type="term" value="C:membrane"/>
    <property type="evidence" value="ECO:0007669"/>
    <property type="project" value="UniProtKB-SubCell"/>
</dbReference>
<feature type="domain" description="TM2" evidence="6">
    <location>
        <begin position="42"/>
        <end position="76"/>
    </location>
</feature>